<organism evidence="2 3">
    <name type="scientific">Novipirellula artificiosorum</name>
    <dbReference type="NCBI Taxonomy" id="2528016"/>
    <lineage>
        <taxon>Bacteria</taxon>
        <taxon>Pseudomonadati</taxon>
        <taxon>Planctomycetota</taxon>
        <taxon>Planctomycetia</taxon>
        <taxon>Pirellulales</taxon>
        <taxon>Pirellulaceae</taxon>
        <taxon>Novipirellula</taxon>
    </lineage>
</organism>
<name>A0A5C6DUB3_9BACT</name>
<evidence type="ECO:0000256" key="1">
    <source>
        <dbReference type="SAM" id="MobiDB-lite"/>
    </source>
</evidence>
<protein>
    <submittedName>
        <fullName evidence="2">Uncharacterized protein</fullName>
    </submittedName>
</protein>
<feature type="region of interest" description="Disordered" evidence="1">
    <location>
        <begin position="214"/>
        <end position="234"/>
    </location>
</feature>
<dbReference type="AlphaFoldDB" id="A0A5C6DUB3"/>
<sequence length="373" mass="41882">MLAPLRSSLPLSRIVRLAVVAGLMFIPISPSRAQHKSDFGRRDAAVDSRSEFLRPPSVAQALQIPEAAWGPEVNGLRAALVQSDVIVCDEHSVLVTGAVVVRNVTRHDHIRFEEWNSHVQPFLVENDQKVIRVEDQSWSEWYYHVPKLLRRTVLAPGEQCVLANPFSVGLFDVDAEENVKTSVKAYPFAQRIKSGRFQAFAQFTLQELAHEQRSRHRPSWEEIPPGGENSAKYRRRTSSWSEYVSLQTGRVAVDARFPVQIAESRKTAWQEDNALKLDGDATFDRAFCQQDGVLRLYFPKASYALAAFQVDGNGQLIVEGFDKSPALCIRTLIDTSGSEFKVTDLCTGNTVRLKPNAQGEWALADDEDKFPDM</sequence>
<accession>A0A5C6DUB3</accession>
<dbReference type="Proteomes" id="UP000319143">
    <property type="component" value="Unassembled WGS sequence"/>
</dbReference>
<dbReference type="EMBL" id="SJPV01000004">
    <property type="protein sequence ID" value="TWU38626.1"/>
    <property type="molecule type" value="Genomic_DNA"/>
</dbReference>
<evidence type="ECO:0000313" key="2">
    <source>
        <dbReference type="EMBL" id="TWU38626.1"/>
    </source>
</evidence>
<reference evidence="2 3" key="1">
    <citation type="submission" date="2019-02" db="EMBL/GenBank/DDBJ databases">
        <title>Deep-cultivation of Planctomycetes and their phenomic and genomic characterization uncovers novel biology.</title>
        <authorList>
            <person name="Wiegand S."/>
            <person name="Jogler M."/>
            <person name="Boedeker C."/>
            <person name="Pinto D."/>
            <person name="Vollmers J."/>
            <person name="Rivas-Marin E."/>
            <person name="Kohn T."/>
            <person name="Peeters S.H."/>
            <person name="Heuer A."/>
            <person name="Rast P."/>
            <person name="Oberbeckmann S."/>
            <person name="Bunk B."/>
            <person name="Jeske O."/>
            <person name="Meyerdierks A."/>
            <person name="Storesund J.E."/>
            <person name="Kallscheuer N."/>
            <person name="Luecker S."/>
            <person name="Lage O.M."/>
            <person name="Pohl T."/>
            <person name="Merkel B.J."/>
            <person name="Hornburger P."/>
            <person name="Mueller R.-W."/>
            <person name="Bruemmer F."/>
            <person name="Labrenz M."/>
            <person name="Spormann A.M."/>
            <person name="Op Den Camp H."/>
            <person name="Overmann J."/>
            <person name="Amann R."/>
            <person name="Jetten M.S.M."/>
            <person name="Mascher T."/>
            <person name="Medema M.H."/>
            <person name="Devos D.P."/>
            <person name="Kaster A.-K."/>
            <person name="Ovreas L."/>
            <person name="Rohde M."/>
            <person name="Galperin M.Y."/>
            <person name="Jogler C."/>
        </authorList>
    </citation>
    <scope>NUCLEOTIDE SEQUENCE [LARGE SCALE GENOMIC DNA]</scope>
    <source>
        <strain evidence="2 3">Poly41</strain>
    </source>
</reference>
<evidence type="ECO:0000313" key="3">
    <source>
        <dbReference type="Proteomes" id="UP000319143"/>
    </source>
</evidence>
<proteinExistence type="predicted"/>
<comment type="caution">
    <text evidence="2">The sequence shown here is derived from an EMBL/GenBank/DDBJ whole genome shotgun (WGS) entry which is preliminary data.</text>
</comment>
<keyword evidence="3" id="KW-1185">Reference proteome</keyword>
<gene>
    <name evidence="2" type="ORF">Poly41_31030</name>
</gene>